<dbReference type="SMART" id="SM00415">
    <property type="entry name" value="HSF"/>
    <property type="match status" value="1"/>
</dbReference>
<dbReference type="AlphaFoldDB" id="A0A7S1YDK1"/>
<comment type="subcellular location">
    <subcellularLocation>
        <location evidence="1">Nucleus</location>
    </subcellularLocation>
</comment>
<feature type="compositionally biased region" description="Low complexity" evidence="5">
    <location>
        <begin position="358"/>
        <end position="376"/>
    </location>
</feature>
<dbReference type="GO" id="GO:0043565">
    <property type="term" value="F:sequence-specific DNA binding"/>
    <property type="evidence" value="ECO:0007669"/>
    <property type="project" value="InterPro"/>
</dbReference>
<feature type="region of interest" description="Disordered" evidence="5">
    <location>
        <begin position="408"/>
        <end position="427"/>
    </location>
</feature>
<evidence type="ECO:0000256" key="5">
    <source>
        <dbReference type="SAM" id="MobiDB-lite"/>
    </source>
</evidence>
<feature type="compositionally biased region" description="Low complexity" evidence="5">
    <location>
        <begin position="408"/>
        <end position="422"/>
    </location>
</feature>
<dbReference type="PANTHER" id="PTHR10015:SF206">
    <property type="entry name" value="HSF-TYPE DNA-BINDING DOMAIN-CONTAINING PROTEIN"/>
    <property type="match status" value="1"/>
</dbReference>
<dbReference type="GO" id="GO:0005634">
    <property type="term" value="C:nucleus"/>
    <property type="evidence" value="ECO:0007669"/>
    <property type="project" value="UniProtKB-SubCell"/>
</dbReference>
<organism evidence="7">
    <name type="scientific">Grammatophora oceanica</name>
    <dbReference type="NCBI Taxonomy" id="210454"/>
    <lineage>
        <taxon>Eukaryota</taxon>
        <taxon>Sar</taxon>
        <taxon>Stramenopiles</taxon>
        <taxon>Ochrophyta</taxon>
        <taxon>Bacillariophyta</taxon>
        <taxon>Fragilariophyceae</taxon>
        <taxon>Fragilariophycidae</taxon>
        <taxon>Rhabdonematales</taxon>
        <taxon>Grammatophoraceae</taxon>
        <taxon>Grammatophora</taxon>
    </lineage>
</organism>
<feature type="compositionally biased region" description="Pro residues" evidence="5">
    <location>
        <begin position="285"/>
        <end position="299"/>
    </location>
</feature>
<keyword evidence="3" id="KW-0539">Nucleus</keyword>
<dbReference type="InterPro" id="IPR000232">
    <property type="entry name" value="HSF_DNA-bd"/>
</dbReference>
<dbReference type="SUPFAM" id="SSF46785">
    <property type="entry name" value="Winged helix' DNA-binding domain"/>
    <property type="match status" value="1"/>
</dbReference>
<comment type="similarity">
    <text evidence="4">Belongs to the HSF family.</text>
</comment>
<accession>A0A7S1YDK1</accession>
<name>A0A7S1YDK1_9STRA</name>
<dbReference type="PANTHER" id="PTHR10015">
    <property type="entry name" value="HEAT SHOCK TRANSCRIPTION FACTOR"/>
    <property type="match status" value="1"/>
</dbReference>
<dbReference type="InterPro" id="IPR036390">
    <property type="entry name" value="WH_DNA-bd_sf"/>
</dbReference>
<evidence type="ECO:0000256" key="1">
    <source>
        <dbReference type="ARBA" id="ARBA00004123"/>
    </source>
</evidence>
<evidence type="ECO:0000313" key="7">
    <source>
        <dbReference type="EMBL" id="CAD9292500.1"/>
    </source>
</evidence>
<proteinExistence type="inferred from homology"/>
<dbReference type="GO" id="GO:0003700">
    <property type="term" value="F:DNA-binding transcription factor activity"/>
    <property type="evidence" value="ECO:0007669"/>
    <property type="project" value="InterPro"/>
</dbReference>
<feature type="region of interest" description="Disordered" evidence="5">
    <location>
        <begin position="27"/>
        <end position="85"/>
    </location>
</feature>
<dbReference type="InterPro" id="IPR036388">
    <property type="entry name" value="WH-like_DNA-bd_sf"/>
</dbReference>
<keyword evidence="2" id="KW-0238">DNA-binding</keyword>
<dbReference type="FunFam" id="1.10.10.10:FF:000479">
    <property type="entry name" value="Predicted protein"/>
    <property type="match status" value="1"/>
</dbReference>
<evidence type="ECO:0000259" key="6">
    <source>
        <dbReference type="SMART" id="SM00415"/>
    </source>
</evidence>
<feature type="compositionally biased region" description="Acidic residues" evidence="5">
    <location>
        <begin position="48"/>
        <end position="68"/>
    </location>
</feature>
<feature type="compositionally biased region" description="Pro residues" evidence="5">
    <location>
        <begin position="76"/>
        <end position="85"/>
    </location>
</feature>
<feature type="region of interest" description="Disordered" evidence="5">
    <location>
        <begin position="346"/>
        <end position="392"/>
    </location>
</feature>
<protein>
    <recommendedName>
        <fullName evidence="6">HSF-type DNA-binding domain-containing protein</fullName>
    </recommendedName>
</protein>
<feature type="compositionally biased region" description="Polar residues" evidence="5">
    <location>
        <begin position="260"/>
        <end position="269"/>
    </location>
</feature>
<evidence type="ECO:0000256" key="4">
    <source>
        <dbReference type="RuleBase" id="RU004020"/>
    </source>
</evidence>
<evidence type="ECO:0000256" key="3">
    <source>
        <dbReference type="ARBA" id="ARBA00023242"/>
    </source>
</evidence>
<feature type="region of interest" description="Disordered" evidence="5">
    <location>
        <begin position="258"/>
        <end position="299"/>
    </location>
</feature>
<gene>
    <name evidence="7" type="ORF">GOCE00092_LOCUS17606</name>
</gene>
<dbReference type="Gene3D" id="1.10.10.10">
    <property type="entry name" value="Winged helix-like DNA-binding domain superfamily/Winged helix DNA-binding domain"/>
    <property type="match status" value="1"/>
</dbReference>
<dbReference type="PRINTS" id="PR01217">
    <property type="entry name" value="PRICHEXTENSN"/>
</dbReference>
<dbReference type="EMBL" id="HBGK01033967">
    <property type="protein sequence ID" value="CAD9292500.1"/>
    <property type="molecule type" value="Transcribed_RNA"/>
</dbReference>
<reference evidence="7" key="1">
    <citation type="submission" date="2021-01" db="EMBL/GenBank/DDBJ databases">
        <authorList>
            <person name="Corre E."/>
            <person name="Pelletier E."/>
            <person name="Niang G."/>
            <person name="Scheremetjew M."/>
            <person name="Finn R."/>
            <person name="Kale V."/>
            <person name="Holt S."/>
            <person name="Cochrane G."/>
            <person name="Meng A."/>
            <person name="Brown T."/>
            <person name="Cohen L."/>
        </authorList>
    </citation>
    <scope>NUCLEOTIDE SEQUENCE</scope>
    <source>
        <strain evidence="7">CCMP 410</strain>
    </source>
</reference>
<dbReference type="Pfam" id="PF00447">
    <property type="entry name" value="HSF_DNA-bind"/>
    <property type="match status" value="1"/>
</dbReference>
<evidence type="ECO:0000256" key="2">
    <source>
        <dbReference type="ARBA" id="ARBA00023125"/>
    </source>
</evidence>
<sequence>MDDHHCLEVLLAPMNCVDDFMLTAVKIEDEELPPIKVEEESSVSQREDEPEEEEEESDDEDDEDDDDLSTNGPLHHPLPPTLGPPMHPPPYPHCYPPPPPYSYYAPPPYAPYPPPPMPIPRPPPPPAYPATTTTTYRDVSGMADPAPDARRNRGGVTEPFPEKLHRMLAWAEHEGMSDVVGFFPHGRAFAIHKPKDFLEKVMTNFFRQTRLTSFQRQLNLYGFKRITQGPDNGGYYHELFLRGRPGLCINMKRTKVKGNNKLTRQQPETEPNFYAMPAVGGSGSPPAPSPPSKAPPPALFPQYPAYSYGPYPPPPPPPQNYYPPPAAPYPPPYPYPSYYPPPPPHHLLVPPPPEPESEAPLPAAPVSDLSSSSSSSDRPETPISGALDDDAASVMMTPTMTTAFLNSSVSVPTTPRTPGTPVLPLDAAGVMDTPNGGDSLKAIVMGSDDEHDQCL</sequence>
<feature type="domain" description="HSF-type DNA-binding" evidence="6">
    <location>
        <begin position="156"/>
        <end position="254"/>
    </location>
</feature>